<proteinExistence type="predicted"/>
<dbReference type="OrthoDB" id="365163at2759"/>
<comment type="caution">
    <text evidence="2">The sequence shown here is derived from an EMBL/GenBank/DDBJ whole genome shotgun (WGS) entry which is preliminary data.</text>
</comment>
<evidence type="ECO:0000313" key="2">
    <source>
        <dbReference type="EMBL" id="GFE53691.1"/>
    </source>
</evidence>
<accession>A0A9W5TAB4</accession>
<dbReference type="Proteomes" id="UP001057455">
    <property type="component" value="Unassembled WGS sequence"/>
</dbReference>
<keyword evidence="2" id="KW-0472">Membrane</keyword>
<sequence>MENLMKFLFVWVLAILVCPAIAVGTKGRFHASKSTHMHQEHMDAFDEDFSTNGFMANYDGDVALLLDDMVKQDNINALLDSPLKFFYSRKSGATEGTAGDKDELQRTVAECTLTQEEGSGSKSKTIYLSLKDAEDYGRRIEDAKRRINSANVEDIPVKHNIDLTCKSVVIDDETKRCHVCLYAEVLIPNKHIRYGHLGHTSVLECLNGYDNDLNKNTASRSYFINSAVNYHPVCIAA</sequence>
<name>A0A9W5TAB4_BABOV</name>
<keyword evidence="2" id="KW-0812">Transmembrane</keyword>
<feature type="chain" id="PRO_5040906055" evidence="1">
    <location>
        <begin position="23"/>
        <end position="237"/>
    </location>
</feature>
<evidence type="ECO:0000313" key="3">
    <source>
        <dbReference type="Proteomes" id="UP001057455"/>
    </source>
</evidence>
<gene>
    <name evidence="2" type="ORF">BaOVIS_010950</name>
</gene>
<reference evidence="2" key="1">
    <citation type="submission" date="2019-12" db="EMBL/GenBank/DDBJ databases">
        <title>Genome sequence of Babesia ovis.</title>
        <authorList>
            <person name="Yamagishi J."/>
            <person name="Sevinc F."/>
            <person name="Xuan X."/>
        </authorList>
    </citation>
    <scope>NUCLEOTIDE SEQUENCE</scope>
    <source>
        <strain evidence="2">Selcuk</strain>
    </source>
</reference>
<organism evidence="2 3">
    <name type="scientific">Babesia ovis</name>
    <dbReference type="NCBI Taxonomy" id="5869"/>
    <lineage>
        <taxon>Eukaryota</taxon>
        <taxon>Sar</taxon>
        <taxon>Alveolata</taxon>
        <taxon>Apicomplexa</taxon>
        <taxon>Aconoidasida</taxon>
        <taxon>Piroplasmida</taxon>
        <taxon>Babesiidae</taxon>
        <taxon>Babesia</taxon>
    </lineage>
</organism>
<keyword evidence="1" id="KW-0732">Signal</keyword>
<dbReference type="EMBL" id="BLIY01000007">
    <property type="protein sequence ID" value="GFE53691.1"/>
    <property type="molecule type" value="Genomic_DNA"/>
</dbReference>
<feature type="signal peptide" evidence="1">
    <location>
        <begin position="1"/>
        <end position="22"/>
    </location>
</feature>
<protein>
    <submittedName>
        <fullName evidence="2">Transmembrane protein, putative</fullName>
    </submittedName>
</protein>
<evidence type="ECO:0000256" key="1">
    <source>
        <dbReference type="SAM" id="SignalP"/>
    </source>
</evidence>
<keyword evidence="3" id="KW-1185">Reference proteome</keyword>
<dbReference type="AlphaFoldDB" id="A0A9W5TAB4"/>